<dbReference type="EMBL" id="FOQT01000004">
    <property type="protein sequence ID" value="SFI41819.1"/>
    <property type="molecule type" value="Genomic_DNA"/>
</dbReference>
<comment type="subcellular location">
    <subcellularLocation>
        <location evidence="1">Membrane</location>
        <topology evidence="1">Multi-pass membrane protein</topology>
    </subcellularLocation>
</comment>
<evidence type="ECO:0000256" key="5">
    <source>
        <dbReference type="SAM" id="Phobius"/>
    </source>
</evidence>
<organism evidence="6 7">
    <name type="scientific">Halpernia frigidisoli</name>
    <dbReference type="NCBI Taxonomy" id="1125876"/>
    <lineage>
        <taxon>Bacteria</taxon>
        <taxon>Pseudomonadati</taxon>
        <taxon>Bacteroidota</taxon>
        <taxon>Flavobacteriia</taxon>
        <taxon>Flavobacteriales</taxon>
        <taxon>Weeksellaceae</taxon>
        <taxon>Chryseobacterium group</taxon>
        <taxon>Halpernia</taxon>
    </lineage>
</organism>
<evidence type="ECO:0000256" key="1">
    <source>
        <dbReference type="ARBA" id="ARBA00004141"/>
    </source>
</evidence>
<dbReference type="Proteomes" id="UP000198931">
    <property type="component" value="Unassembled WGS sequence"/>
</dbReference>
<evidence type="ECO:0000313" key="7">
    <source>
        <dbReference type="Proteomes" id="UP000198931"/>
    </source>
</evidence>
<sequence>MKILKTIVFILFALMFINAGLDKFFHYMPMQTDMPEEAKKAFAAFMQVPWLLPLVGLMEVVGGILVLFPKTRTLGAIILLPVIIGILAHNFTVAPAAVGIGISVALFIINIWILLDNKHKLKAIFS</sequence>
<name>A0A1I3I1U1_9FLAO</name>
<dbReference type="AlphaFoldDB" id="A0A1I3I1U1"/>
<gene>
    <name evidence="6" type="ORF">SAMN05443292_2513</name>
</gene>
<evidence type="ECO:0000256" key="3">
    <source>
        <dbReference type="ARBA" id="ARBA00022989"/>
    </source>
</evidence>
<dbReference type="GO" id="GO:0016020">
    <property type="term" value="C:membrane"/>
    <property type="evidence" value="ECO:0007669"/>
    <property type="project" value="UniProtKB-SubCell"/>
</dbReference>
<feature type="transmembrane region" description="Helical" evidence="5">
    <location>
        <begin position="74"/>
        <end position="91"/>
    </location>
</feature>
<keyword evidence="7" id="KW-1185">Reference proteome</keyword>
<feature type="transmembrane region" description="Helical" evidence="5">
    <location>
        <begin position="97"/>
        <end position="115"/>
    </location>
</feature>
<proteinExistence type="predicted"/>
<dbReference type="Pfam" id="PF07681">
    <property type="entry name" value="DoxX"/>
    <property type="match status" value="1"/>
</dbReference>
<evidence type="ECO:0000256" key="4">
    <source>
        <dbReference type="ARBA" id="ARBA00023136"/>
    </source>
</evidence>
<dbReference type="STRING" id="1125876.SAMN05443292_2513"/>
<feature type="transmembrane region" description="Helical" evidence="5">
    <location>
        <begin position="7"/>
        <end position="28"/>
    </location>
</feature>
<accession>A0A1I3I1U1</accession>
<keyword evidence="3 5" id="KW-1133">Transmembrane helix</keyword>
<reference evidence="6 7" key="1">
    <citation type="submission" date="2016-10" db="EMBL/GenBank/DDBJ databases">
        <authorList>
            <person name="de Groot N.N."/>
        </authorList>
    </citation>
    <scope>NUCLEOTIDE SEQUENCE [LARGE SCALE GENOMIC DNA]</scope>
    <source>
        <strain evidence="6 7">DSM 26000</strain>
    </source>
</reference>
<evidence type="ECO:0000313" key="6">
    <source>
        <dbReference type="EMBL" id="SFI41819.1"/>
    </source>
</evidence>
<protein>
    <submittedName>
        <fullName evidence="6">DoxX protein</fullName>
    </submittedName>
</protein>
<dbReference type="OrthoDB" id="8161897at2"/>
<dbReference type="InterPro" id="IPR032808">
    <property type="entry name" value="DoxX"/>
</dbReference>
<feature type="transmembrane region" description="Helical" evidence="5">
    <location>
        <begin position="48"/>
        <end position="67"/>
    </location>
</feature>
<keyword evidence="2 5" id="KW-0812">Transmembrane</keyword>
<keyword evidence="4 5" id="KW-0472">Membrane</keyword>
<evidence type="ECO:0000256" key="2">
    <source>
        <dbReference type="ARBA" id="ARBA00022692"/>
    </source>
</evidence>
<dbReference type="RefSeq" id="WP_090081247.1">
    <property type="nucleotide sequence ID" value="NZ_FOQT01000004.1"/>
</dbReference>